<evidence type="ECO:0000256" key="11">
    <source>
        <dbReference type="ARBA" id="ARBA00041490"/>
    </source>
</evidence>
<comment type="subcellular location">
    <subcellularLocation>
        <location evidence="9">Cytoplasmic vesicle</location>
        <location evidence="9">COPII-coated vesicle membrane</location>
        <topology evidence="9">Peripheral membrane protein</topology>
    </subcellularLocation>
    <subcellularLocation>
        <location evidence="1">Endoplasmic reticulum</location>
    </subcellularLocation>
</comment>
<dbReference type="FunFam" id="1.10.238.10:FF:000139">
    <property type="entry name" value="Peflin isoform 1"/>
    <property type="match status" value="1"/>
</dbReference>
<dbReference type="Proteomes" id="UP000770717">
    <property type="component" value="Unassembled WGS sequence"/>
</dbReference>
<evidence type="ECO:0000256" key="4">
    <source>
        <dbReference type="ARBA" id="ARBA00022737"/>
    </source>
</evidence>
<reference evidence="15" key="1">
    <citation type="thesis" date="2020" institute="ProQuest LLC" country="789 East Eisenhower Parkway, Ann Arbor, MI, USA">
        <title>Comparative Genomics and Chromosome Evolution.</title>
        <authorList>
            <person name="Mudd A.B."/>
        </authorList>
    </citation>
    <scope>NUCLEOTIDE SEQUENCE</scope>
    <source>
        <strain evidence="15">HN-11 Male</strain>
        <tissue evidence="15">Kidney and liver</tissue>
    </source>
</reference>
<dbReference type="InterPro" id="IPR018247">
    <property type="entry name" value="EF_Hand_1_Ca_BS"/>
</dbReference>
<dbReference type="Gene3D" id="1.10.238.10">
    <property type="entry name" value="EF-hand"/>
    <property type="match status" value="1"/>
</dbReference>
<gene>
    <name evidence="15" type="ORF">GDO78_000986</name>
</gene>
<keyword evidence="5" id="KW-0256">Endoplasmic reticulum</keyword>
<dbReference type="PROSITE" id="PS50222">
    <property type="entry name" value="EF_HAND_2"/>
    <property type="match status" value="2"/>
</dbReference>
<proteinExistence type="predicted"/>
<dbReference type="EMBL" id="WNTK01000001">
    <property type="protein sequence ID" value="KAG9492775.1"/>
    <property type="molecule type" value="Genomic_DNA"/>
</dbReference>
<keyword evidence="4" id="KW-0677">Repeat</keyword>
<dbReference type="SMART" id="SM00054">
    <property type="entry name" value="EFh"/>
    <property type="match status" value="3"/>
</dbReference>
<dbReference type="PROSITE" id="PS00018">
    <property type="entry name" value="EF_HAND_1"/>
    <property type="match status" value="2"/>
</dbReference>
<organism evidence="15 16">
    <name type="scientific">Eleutherodactylus coqui</name>
    <name type="common">Puerto Rican coqui</name>
    <dbReference type="NCBI Taxonomy" id="57060"/>
    <lineage>
        <taxon>Eukaryota</taxon>
        <taxon>Metazoa</taxon>
        <taxon>Chordata</taxon>
        <taxon>Craniata</taxon>
        <taxon>Vertebrata</taxon>
        <taxon>Euteleostomi</taxon>
        <taxon>Amphibia</taxon>
        <taxon>Batrachia</taxon>
        <taxon>Anura</taxon>
        <taxon>Neobatrachia</taxon>
        <taxon>Hyloidea</taxon>
        <taxon>Eleutherodactylidae</taxon>
        <taxon>Eleutherodactylinae</taxon>
        <taxon>Eleutherodactylus</taxon>
        <taxon>Eleutherodactylus</taxon>
    </lineage>
</organism>
<dbReference type="GO" id="GO:0005783">
    <property type="term" value="C:endoplasmic reticulum"/>
    <property type="evidence" value="ECO:0007669"/>
    <property type="project" value="UniProtKB-SubCell"/>
</dbReference>
<dbReference type="CDD" id="cd16184">
    <property type="entry name" value="EFh_PEF_peflin"/>
    <property type="match status" value="1"/>
</dbReference>
<sequence length="342" mass="36929">MEANPGKWRLDRRQKSERVVRSCDWTVTTVTGRRDVLILSLPIRTLTAGLRLSGGAPGAVMASYPYGQGYASAGQTPGAPPGSYYAGQQYGGGGHPGQPTYGGPAPGAPYGPPLSNSGYGQQIPGASAPGGPGGPYGGHAPGGPYGAPRSNPYGAPQQGQYGQAPSGSVPPGVDPEAYTWFQSVDSDRSGYITLKELKQALVNCNWSAFNDETCIMMLNMFDRSHSGRIDLFGFSALWTYLQQWKNMFQQFDRDRSGSISQGELHQALSQMGYNVSPQFILQIMARHSVRTANPGLQLDRFIQICTQLQSMTEAFREKDTQRAGSVRLSYDDFLTISVARLL</sequence>
<feature type="compositionally biased region" description="Low complexity" evidence="13">
    <location>
        <begin position="153"/>
        <end position="167"/>
    </location>
</feature>
<keyword evidence="16" id="KW-1185">Reference proteome</keyword>
<dbReference type="GO" id="GO:0005509">
    <property type="term" value="F:calcium ion binding"/>
    <property type="evidence" value="ECO:0007669"/>
    <property type="project" value="InterPro"/>
</dbReference>
<evidence type="ECO:0000259" key="14">
    <source>
        <dbReference type="PROSITE" id="PS50222"/>
    </source>
</evidence>
<evidence type="ECO:0000313" key="15">
    <source>
        <dbReference type="EMBL" id="KAG9492775.1"/>
    </source>
</evidence>
<evidence type="ECO:0000256" key="13">
    <source>
        <dbReference type="SAM" id="MobiDB-lite"/>
    </source>
</evidence>
<evidence type="ECO:0000256" key="8">
    <source>
        <dbReference type="ARBA" id="ARBA00023329"/>
    </source>
</evidence>
<dbReference type="InterPro" id="IPR002048">
    <property type="entry name" value="EF_hand_dom"/>
</dbReference>
<evidence type="ECO:0000256" key="1">
    <source>
        <dbReference type="ARBA" id="ARBA00004240"/>
    </source>
</evidence>
<evidence type="ECO:0000256" key="3">
    <source>
        <dbReference type="ARBA" id="ARBA00022723"/>
    </source>
</evidence>
<keyword evidence="6" id="KW-0106">Calcium</keyword>
<dbReference type="PANTHER" id="PTHR46212">
    <property type="entry name" value="PEFLIN"/>
    <property type="match status" value="1"/>
</dbReference>
<dbReference type="Pfam" id="PF13499">
    <property type="entry name" value="EF-hand_7"/>
    <property type="match status" value="1"/>
</dbReference>
<evidence type="ECO:0000256" key="5">
    <source>
        <dbReference type="ARBA" id="ARBA00022824"/>
    </source>
</evidence>
<dbReference type="GO" id="GO:0048208">
    <property type="term" value="P:COPII vesicle coating"/>
    <property type="evidence" value="ECO:0007669"/>
    <property type="project" value="TreeGrafter"/>
</dbReference>
<evidence type="ECO:0000256" key="2">
    <source>
        <dbReference type="ARBA" id="ARBA00022490"/>
    </source>
</evidence>
<evidence type="ECO:0000256" key="10">
    <source>
        <dbReference type="ARBA" id="ARBA00041025"/>
    </source>
</evidence>
<feature type="region of interest" description="Disordered" evidence="13">
    <location>
        <begin position="82"/>
        <end position="173"/>
    </location>
</feature>
<evidence type="ECO:0000256" key="6">
    <source>
        <dbReference type="ARBA" id="ARBA00022837"/>
    </source>
</evidence>
<feature type="compositionally biased region" description="Gly residues" evidence="13">
    <location>
        <begin position="128"/>
        <end position="145"/>
    </location>
</feature>
<keyword evidence="8" id="KW-0968">Cytoplasmic vesicle</keyword>
<keyword evidence="3" id="KW-0479">Metal-binding</keyword>
<protein>
    <recommendedName>
        <fullName evidence="10">Peflin</fullName>
    </recommendedName>
    <alternativeName>
        <fullName evidence="11">PEF protein with a long N-terminal hydrophobic domain</fullName>
    </alternativeName>
    <alternativeName>
        <fullName evidence="12">Penta-EF hand domain-containing protein 1</fullName>
    </alternativeName>
</protein>
<evidence type="ECO:0000256" key="9">
    <source>
        <dbReference type="ARBA" id="ARBA00037873"/>
    </source>
</evidence>
<evidence type="ECO:0000256" key="12">
    <source>
        <dbReference type="ARBA" id="ARBA00042606"/>
    </source>
</evidence>
<dbReference type="AlphaFoldDB" id="A0A8J6FTL4"/>
<dbReference type="PANTHER" id="PTHR46212:SF10">
    <property type="entry name" value="PEFLIN"/>
    <property type="match status" value="1"/>
</dbReference>
<keyword evidence="7" id="KW-0472">Membrane</keyword>
<evidence type="ECO:0000256" key="7">
    <source>
        <dbReference type="ARBA" id="ARBA00023136"/>
    </source>
</evidence>
<accession>A0A8J6FTL4</accession>
<dbReference type="InterPro" id="IPR051426">
    <property type="entry name" value="Peflin/Sorcin_CaBP"/>
</dbReference>
<dbReference type="OrthoDB" id="10248537at2759"/>
<dbReference type="GO" id="GO:0012507">
    <property type="term" value="C:ER to Golgi transport vesicle membrane"/>
    <property type="evidence" value="ECO:0007669"/>
    <property type="project" value="UniProtKB-SubCell"/>
</dbReference>
<dbReference type="SUPFAM" id="SSF47473">
    <property type="entry name" value="EF-hand"/>
    <property type="match status" value="1"/>
</dbReference>
<dbReference type="GO" id="GO:0048306">
    <property type="term" value="F:calcium-dependent protein binding"/>
    <property type="evidence" value="ECO:0007669"/>
    <property type="project" value="UniProtKB-ARBA"/>
</dbReference>
<dbReference type="InterPro" id="IPR011992">
    <property type="entry name" value="EF-hand-dom_pair"/>
</dbReference>
<keyword evidence="2" id="KW-0963">Cytoplasm</keyword>
<feature type="domain" description="EF-hand" evidence="14">
    <location>
        <begin position="172"/>
        <end position="207"/>
    </location>
</feature>
<evidence type="ECO:0000313" key="16">
    <source>
        <dbReference type="Proteomes" id="UP000770717"/>
    </source>
</evidence>
<dbReference type="Pfam" id="PF13405">
    <property type="entry name" value="EF-hand_6"/>
    <property type="match status" value="1"/>
</dbReference>
<feature type="domain" description="EF-hand" evidence="14">
    <location>
        <begin position="239"/>
        <end position="274"/>
    </location>
</feature>
<name>A0A8J6FTL4_ELECQ</name>
<comment type="caution">
    <text evidence="15">The sequence shown here is derived from an EMBL/GenBank/DDBJ whole genome shotgun (WGS) entry which is preliminary data.</text>
</comment>